<evidence type="ECO:0000256" key="4">
    <source>
        <dbReference type="ARBA" id="ARBA00022723"/>
    </source>
</evidence>
<evidence type="ECO:0000256" key="3">
    <source>
        <dbReference type="ARBA" id="ARBA00022691"/>
    </source>
</evidence>
<dbReference type="SFLD" id="SFLDG01086">
    <property type="entry name" value="elongater_protein-like"/>
    <property type="match status" value="1"/>
</dbReference>
<evidence type="ECO:0000256" key="5">
    <source>
        <dbReference type="ARBA" id="ARBA00023004"/>
    </source>
</evidence>
<dbReference type="GO" id="GO:0003824">
    <property type="term" value="F:catalytic activity"/>
    <property type="evidence" value="ECO:0007669"/>
    <property type="project" value="InterPro"/>
</dbReference>
<dbReference type="Gene3D" id="3.80.30.20">
    <property type="entry name" value="tm_1862 like domain"/>
    <property type="match status" value="1"/>
</dbReference>
<reference evidence="8 9" key="1">
    <citation type="submission" date="2009-06" db="EMBL/GenBank/DDBJ databases">
        <title>Complete sequence of Desulfovibrio salexigens DSM 2638.</title>
        <authorList>
            <consortium name="US DOE Joint Genome Institute"/>
            <person name="Lucas S."/>
            <person name="Copeland A."/>
            <person name="Lapidus A."/>
            <person name="Glavina del Rio T."/>
            <person name="Tice H."/>
            <person name="Bruce D."/>
            <person name="Goodwin L."/>
            <person name="Pitluck S."/>
            <person name="Munk A.C."/>
            <person name="Brettin T."/>
            <person name="Detter J.C."/>
            <person name="Han C."/>
            <person name="Tapia R."/>
            <person name="Larimer F."/>
            <person name="Land M."/>
            <person name="Hauser L."/>
            <person name="Kyrpides N."/>
            <person name="Anderson I."/>
            <person name="Wall J.D."/>
            <person name="Arkin A.P."/>
            <person name="Dehal P."/>
            <person name="Chivian D."/>
            <person name="Giles B."/>
            <person name="Hazen T.C."/>
        </authorList>
    </citation>
    <scope>NUCLEOTIDE SEQUENCE [LARGE SCALE GENOMIC DNA]</scope>
    <source>
        <strain evidence="9">ATCC 14822 / DSM 2638 / NCIMB 8403 / VKM B-1763</strain>
    </source>
</reference>
<evidence type="ECO:0000256" key="1">
    <source>
        <dbReference type="ARBA" id="ARBA00001966"/>
    </source>
</evidence>
<dbReference type="PROSITE" id="PS51918">
    <property type="entry name" value="RADICAL_SAM"/>
    <property type="match status" value="1"/>
</dbReference>
<dbReference type="InterPro" id="IPR006638">
    <property type="entry name" value="Elp3/MiaA/NifB-like_rSAM"/>
</dbReference>
<dbReference type="SFLD" id="SFLDG01091">
    <property type="entry name" value="uncharacterized_CHP01210-like"/>
    <property type="match status" value="1"/>
</dbReference>
<dbReference type="PANTHER" id="PTHR11135">
    <property type="entry name" value="HISTONE ACETYLTRANSFERASE-RELATED"/>
    <property type="match status" value="1"/>
</dbReference>
<evidence type="ECO:0000313" key="9">
    <source>
        <dbReference type="Proteomes" id="UP000002601"/>
    </source>
</evidence>
<dbReference type="eggNOG" id="COG1242">
    <property type="taxonomic scope" value="Bacteria"/>
</dbReference>
<dbReference type="SFLD" id="SFLDS00029">
    <property type="entry name" value="Radical_SAM"/>
    <property type="match status" value="2"/>
</dbReference>
<evidence type="ECO:0000313" key="8">
    <source>
        <dbReference type="EMBL" id="ACS81514.1"/>
    </source>
</evidence>
<keyword evidence="2" id="KW-0004">4Fe-4S</keyword>
<dbReference type="GO" id="GO:0046872">
    <property type="term" value="F:metal ion binding"/>
    <property type="evidence" value="ECO:0007669"/>
    <property type="project" value="UniProtKB-KW"/>
</dbReference>
<dbReference type="InterPro" id="IPR023404">
    <property type="entry name" value="rSAM_horseshoe"/>
</dbReference>
<keyword evidence="9" id="KW-1185">Reference proteome</keyword>
<dbReference type="GO" id="GO:0051539">
    <property type="term" value="F:4 iron, 4 sulfur cluster binding"/>
    <property type="evidence" value="ECO:0007669"/>
    <property type="project" value="UniProtKB-KW"/>
</dbReference>
<gene>
    <name evidence="8" type="ordered locus">Desal_3466</name>
</gene>
<dbReference type="InterPro" id="IPR007197">
    <property type="entry name" value="rSAM"/>
</dbReference>
<sequence>MHRFYGLAARLRQSFGERVQKIPLDFGFTCPNRDGSISRKGCIFCSPQGSGSGLHSLSMSIPEQWAHWQEKLSKLYTAKLYLAYLQSYSNTYCSYEELKCALDQLNGLPGLAGLCIGTRPDCLDDEKLSLIKSLGLKETWLDLGLQSSNNATLDRINRGHTAEQFAEAVKMAHGHGLDVCAHLIAGLPGETAEDFIESVRFLNDLPIAGIKFHNLFVGKGTPLTKLYEAGEYTPIEQDEYISMLVEAISILRTDIVIHRLKADAVPGALIAPEWVRMKRTVLNEIEKTMKERGIWQGCARPDAPDEPPLWYSPTLST</sequence>
<dbReference type="SUPFAM" id="SSF102114">
    <property type="entry name" value="Radical SAM enzymes"/>
    <property type="match status" value="1"/>
</dbReference>
<comment type="cofactor">
    <cofactor evidence="1">
        <name>[4Fe-4S] cluster</name>
        <dbReference type="ChEBI" id="CHEBI:49883"/>
    </cofactor>
</comment>
<evidence type="ECO:0000256" key="2">
    <source>
        <dbReference type="ARBA" id="ARBA00022485"/>
    </source>
</evidence>
<dbReference type="InterPro" id="IPR058240">
    <property type="entry name" value="rSAM_sf"/>
</dbReference>
<dbReference type="OrthoDB" id="9801689at2"/>
<evidence type="ECO:0000259" key="7">
    <source>
        <dbReference type="PROSITE" id="PS51918"/>
    </source>
</evidence>
<accession>C6BSQ8</accession>
<dbReference type="Pfam" id="PF16199">
    <property type="entry name" value="Radical_SAM_C"/>
    <property type="match status" value="1"/>
</dbReference>
<keyword evidence="5" id="KW-0408">Iron</keyword>
<dbReference type="PANTHER" id="PTHR11135:SF1">
    <property type="entry name" value="PROTEIN YHCC"/>
    <property type="match status" value="1"/>
</dbReference>
<dbReference type="InterPro" id="IPR005911">
    <property type="entry name" value="YhcC-like"/>
</dbReference>
<dbReference type="NCBIfam" id="TIGR01212">
    <property type="entry name" value="TIGR01212 family radical SAM protein"/>
    <property type="match status" value="1"/>
</dbReference>
<dbReference type="HOGENOM" id="CLU_060920_0_0_7"/>
<dbReference type="InterPro" id="IPR032432">
    <property type="entry name" value="Radical_SAM_C"/>
</dbReference>
<dbReference type="AlphaFoldDB" id="C6BSQ8"/>
<name>C6BSQ8_MARSD</name>
<keyword evidence="4" id="KW-0479">Metal-binding</keyword>
<dbReference type="STRING" id="526222.Desal_3466"/>
<evidence type="ECO:0000256" key="6">
    <source>
        <dbReference type="ARBA" id="ARBA00023014"/>
    </source>
</evidence>
<dbReference type="Proteomes" id="UP000002601">
    <property type="component" value="Chromosome"/>
</dbReference>
<dbReference type="KEGG" id="dsa:Desal_3466"/>
<dbReference type="Pfam" id="PF04055">
    <property type="entry name" value="Radical_SAM"/>
    <property type="match status" value="1"/>
</dbReference>
<keyword evidence="6" id="KW-0411">Iron-sulfur</keyword>
<dbReference type="RefSeq" id="WP_015853330.1">
    <property type="nucleotide sequence ID" value="NC_012881.1"/>
</dbReference>
<dbReference type="EMBL" id="CP001649">
    <property type="protein sequence ID" value="ACS81514.1"/>
    <property type="molecule type" value="Genomic_DNA"/>
</dbReference>
<organism evidence="8 9">
    <name type="scientific">Maridesulfovibrio salexigens (strain ATCC 14822 / DSM 2638 / NCIMB 8403 / VKM B-1763)</name>
    <name type="common">Desulfovibrio salexigens</name>
    <dbReference type="NCBI Taxonomy" id="526222"/>
    <lineage>
        <taxon>Bacteria</taxon>
        <taxon>Pseudomonadati</taxon>
        <taxon>Thermodesulfobacteriota</taxon>
        <taxon>Desulfovibrionia</taxon>
        <taxon>Desulfovibrionales</taxon>
        <taxon>Desulfovibrionaceae</taxon>
        <taxon>Maridesulfovibrio</taxon>
    </lineage>
</organism>
<dbReference type="SMART" id="SM00729">
    <property type="entry name" value="Elp3"/>
    <property type="match status" value="1"/>
</dbReference>
<dbReference type="InterPro" id="IPR039661">
    <property type="entry name" value="ELP3"/>
</dbReference>
<keyword evidence="3" id="KW-0949">S-adenosyl-L-methionine</keyword>
<protein>
    <recommendedName>
        <fullName evidence="7">Radical SAM core domain-containing protein</fullName>
    </recommendedName>
</protein>
<feature type="domain" description="Radical SAM core" evidence="7">
    <location>
        <begin position="14"/>
        <end position="261"/>
    </location>
</feature>
<proteinExistence type="predicted"/>